<name>A0AC34FIY7_9BILA</name>
<sequence length="162" mass="18244">MFKDHFESQIDANYASQITLKNIDTLTRALYSLANLILDEYIITADGIPEIFQNGFDPKTEKVQFLQLFHDHAVKTVSTSKEKANHILPGELFEKVFEAYLRIAGSTSESARIVQLKYAVAQGRYGTALIQIKKIIADKPLETDYFSAEKAIVQVSFASYMA</sequence>
<dbReference type="Proteomes" id="UP000887579">
    <property type="component" value="Unplaced"/>
</dbReference>
<protein>
    <submittedName>
        <fullName evidence="2">Uncharacterized protein</fullName>
    </submittedName>
</protein>
<evidence type="ECO:0000313" key="2">
    <source>
        <dbReference type="WBParaSite" id="ES5_v2.g16987.t1"/>
    </source>
</evidence>
<accession>A0AC34FIY7</accession>
<reference evidence="2" key="1">
    <citation type="submission" date="2022-11" db="UniProtKB">
        <authorList>
            <consortium name="WormBaseParasite"/>
        </authorList>
    </citation>
    <scope>IDENTIFICATION</scope>
</reference>
<evidence type="ECO:0000313" key="1">
    <source>
        <dbReference type="Proteomes" id="UP000887579"/>
    </source>
</evidence>
<dbReference type="WBParaSite" id="ES5_v2.g16987.t1">
    <property type="protein sequence ID" value="ES5_v2.g16987.t1"/>
    <property type="gene ID" value="ES5_v2.g16987"/>
</dbReference>
<proteinExistence type="predicted"/>
<organism evidence="1 2">
    <name type="scientific">Panagrolaimus sp. ES5</name>
    <dbReference type="NCBI Taxonomy" id="591445"/>
    <lineage>
        <taxon>Eukaryota</taxon>
        <taxon>Metazoa</taxon>
        <taxon>Ecdysozoa</taxon>
        <taxon>Nematoda</taxon>
        <taxon>Chromadorea</taxon>
        <taxon>Rhabditida</taxon>
        <taxon>Tylenchina</taxon>
        <taxon>Panagrolaimomorpha</taxon>
        <taxon>Panagrolaimoidea</taxon>
        <taxon>Panagrolaimidae</taxon>
        <taxon>Panagrolaimus</taxon>
    </lineage>
</organism>